<keyword evidence="1" id="KW-0812">Transmembrane</keyword>
<keyword evidence="1" id="KW-0472">Membrane</keyword>
<dbReference type="PANTHER" id="PTHR43441">
    <property type="entry name" value="RIBOSOMAL-PROTEIN-SERINE ACETYLTRANSFERASE"/>
    <property type="match status" value="1"/>
</dbReference>
<gene>
    <name evidence="2" type="ORF">CYCCA115_LOCUS172</name>
</gene>
<dbReference type="Proteomes" id="UP001295423">
    <property type="component" value="Unassembled WGS sequence"/>
</dbReference>
<keyword evidence="3" id="KW-1185">Reference proteome</keyword>
<keyword evidence="1" id="KW-1133">Transmembrane helix</keyword>
<evidence type="ECO:0000313" key="2">
    <source>
        <dbReference type="EMBL" id="CAJ1895413.1"/>
    </source>
</evidence>
<dbReference type="AlphaFoldDB" id="A0AAD2CA49"/>
<accession>A0AAD2CA49</accession>
<evidence type="ECO:0000313" key="3">
    <source>
        <dbReference type="Proteomes" id="UP001295423"/>
    </source>
</evidence>
<dbReference type="GO" id="GO:1990189">
    <property type="term" value="F:protein N-terminal-serine acetyltransferase activity"/>
    <property type="evidence" value="ECO:0007669"/>
    <property type="project" value="TreeGrafter"/>
</dbReference>
<dbReference type="EMBL" id="CAKOGP040000001">
    <property type="protein sequence ID" value="CAJ1895413.1"/>
    <property type="molecule type" value="Genomic_DNA"/>
</dbReference>
<dbReference type="Gene3D" id="3.40.630.30">
    <property type="match status" value="1"/>
</dbReference>
<name>A0AAD2CA49_9STRA</name>
<evidence type="ECO:0000256" key="1">
    <source>
        <dbReference type="SAM" id="Phobius"/>
    </source>
</evidence>
<proteinExistence type="predicted"/>
<evidence type="ECO:0008006" key="4">
    <source>
        <dbReference type="Google" id="ProtNLM"/>
    </source>
</evidence>
<feature type="transmembrane region" description="Helical" evidence="1">
    <location>
        <begin position="46"/>
        <end position="68"/>
    </location>
</feature>
<dbReference type="SUPFAM" id="SSF55729">
    <property type="entry name" value="Acyl-CoA N-acyltransferases (Nat)"/>
    <property type="match status" value="1"/>
</dbReference>
<dbReference type="PANTHER" id="PTHR43441:SF2">
    <property type="entry name" value="FAMILY ACETYLTRANSFERASE, PUTATIVE (AFU_ORTHOLOGUE AFUA_7G00850)-RELATED"/>
    <property type="match status" value="1"/>
</dbReference>
<dbReference type="InterPro" id="IPR051908">
    <property type="entry name" value="Ribosomal_N-acetyltransferase"/>
</dbReference>
<protein>
    <recommendedName>
        <fullName evidence="4">N-acetyltransferase domain-containing protein</fullName>
    </recommendedName>
</protein>
<dbReference type="InterPro" id="IPR016181">
    <property type="entry name" value="Acyl_CoA_acyltransferase"/>
</dbReference>
<organism evidence="2 3">
    <name type="scientific">Cylindrotheca closterium</name>
    <dbReference type="NCBI Taxonomy" id="2856"/>
    <lineage>
        <taxon>Eukaryota</taxon>
        <taxon>Sar</taxon>
        <taxon>Stramenopiles</taxon>
        <taxon>Ochrophyta</taxon>
        <taxon>Bacillariophyta</taxon>
        <taxon>Bacillariophyceae</taxon>
        <taxon>Bacillariophycidae</taxon>
        <taxon>Bacillariales</taxon>
        <taxon>Bacillariaceae</taxon>
        <taxon>Cylindrotheca</taxon>
    </lineage>
</organism>
<reference evidence="2" key="1">
    <citation type="submission" date="2023-08" db="EMBL/GenBank/DDBJ databases">
        <authorList>
            <person name="Audoor S."/>
            <person name="Bilcke G."/>
        </authorList>
    </citation>
    <scope>NUCLEOTIDE SEQUENCE</scope>
</reference>
<sequence>MSQTNADQGDLEKLQQALQQVVGKFGSIDDVLEAFGLATLPTAQRYGVLMGCIVFATTVTAVIALLIFGGSFKRIAEQEQTGEATLESDFKARKGRPLLLERLLKARKRLLAENYPDREQRKTLRTNLTKMLMSLPPPKDIPGVVDDVEAKQSVNKKKDRAAEMVGFKENFAWAYRKCQDQPGGGIIPGKPEARFEAFARGYASCGDNTTLGYRRSYARAYESVCCANDSTEEKFSKLYNANPEALVGQTVRLEALDSSKHLKAIFASTSGDMYFYKKSYDANEVWGFLEEGPFNTQEELKNSFVFQQYENEAAFAIVQNLNDRVLGVAMVSRDNPKHLSIQLDPPIIGPSTVGTKEQLESCFLLLDRLFANGYRRIQLSIDSKDGKGSELADRLGFTFEGVLLKDMVVKESNRDSKVYGMLNSDWDKGARIALYRKLYGGAMARADLAFNKKEEELTDQQRVLSKKEKLQASAKDKKA</sequence>
<comment type="caution">
    <text evidence="2">The sequence shown here is derived from an EMBL/GenBank/DDBJ whole genome shotgun (WGS) entry which is preliminary data.</text>
</comment>
<dbReference type="GO" id="GO:0008999">
    <property type="term" value="F:protein-N-terminal-alanine acetyltransferase activity"/>
    <property type="evidence" value="ECO:0007669"/>
    <property type="project" value="TreeGrafter"/>
</dbReference>